<dbReference type="PANTHER" id="PTHR43214:SF43">
    <property type="entry name" value="TWO-COMPONENT RESPONSE REGULATOR"/>
    <property type="match status" value="1"/>
</dbReference>
<dbReference type="SUPFAM" id="SSF46894">
    <property type="entry name" value="C-terminal effector domain of the bipartite response regulators"/>
    <property type="match status" value="1"/>
</dbReference>
<evidence type="ECO:0000313" key="7">
    <source>
        <dbReference type="Proteomes" id="UP000233387"/>
    </source>
</evidence>
<dbReference type="InterPro" id="IPR039420">
    <property type="entry name" value="WalR-like"/>
</dbReference>
<organism evidence="6 7">
    <name type="scientific">Raineya orbicola</name>
    <dbReference type="NCBI Taxonomy" id="2016530"/>
    <lineage>
        <taxon>Bacteria</taxon>
        <taxon>Pseudomonadati</taxon>
        <taxon>Bacteroidota</taxon>
        <taxon>Cytophagia</taxon>
        <taxon>Cytophagales</taxon>
        <taxon>Raineyaceae</taxon>
        <taxon>Raineya</taxon>
    </lineage>
</organism>
<evidence type="ECO:0000256" key="1">
    <source>
        <dbReference type="ARBA" id="ARBA00022553"/>
    </source>
</evidence>
<keyword evidence="7" id="KW-1185">Reference proteome</keyword>
<evidence type="ECO:0000259" key="5">
    <source>
        <dbReference type="PROSITE" id="PS50110"/>
    </source>
</evidence>
<keyword evidence="1 3" id="KW-0597">Phosphoprotein</keyword>
<dbReference type="SMART" id="SM00421">
    <property type="entry name" value="HTH_LUXR"/>
    <property type="match status" value="1"/>
</dbReference>
<dbReference type="PRINTS" id="PR00038">
    <property type="entry name" value="HTHLUXR"/>
</dbReference>
<name>A0A2N3I8C5_9BACT</name>
<evidence type="ECO:0000256" key="2">
    <source>
        <dbReference type="ARBA" id="ARBA00023125"/>
    </source>
</evidence>
<dbReference type="SMART" id="SM00448">
    <property type="entry name" value="REC"/>
    <property type="match status" value="1"/>
</dbReference>
<dbReference type="PANTHER" id="PTHR43214">
    <property type="entry name" value="TWO-COMPONENT RESPONSE REGULATOR"/>
    <property type="match status" value="1"/>
</dbReference>
<dbReference type="GO" id="GO:0000160">
    <property type="term" value="P:phosphorelay signal transduction system"/>
    <property type="evidence" value="ECO:0007669"/>
    <property type="project" value="InterPro"/>
</dbReference>
<feature type="domain" description="Response regulatory" evidence="5">
    <location>
        <begin position="17"/>
        <end position="133"/>
    </location>
</feature>
<dbReference type="CDD" id="cd06170">
    <property type="entry name" value="LuxR_C_like"/>
    <property type="match status" value="1"/>
</dbReference>
<dbReference type="Proteomes" id="UP000233387">
    <property type="component" value="Unassembled WGS sequence"/>
</dbReference>
<evidence type="ECO:0000313" key="6">
    <source>
        <dbReference type="EMBL" id="PKQ66592.1"/>
    </source>
</evidence>
<protein>
    <submittedName>
        <fullName evidence="6">Response regulator containing a CheY-like receiver domain and an HTH DNA-binding domain</fullName>
    </submittedName>
</protein>
<dbReference type="SUPFAM" id="SSF52172">
    <property type="entry name" value="CheY-like"/>
    <property type="match status" value="1"/>
</dbReference>
<dbReference type="InterPro" id="IPR016032">
    <property type="entry name" value="Sig_transdc_resp-reg_C-effctor"/>
</dbReference>
<gene>
    <name evidence="6" type="ORF">Rain11_2313</name>
</gene>
<feature type="modified residue" description="4-aspartylphosphate" evidence="3">
    <location>
        <position position="68"/>
    </location>
</feature>
<dbReference type="InterPro" id="IPR011006">
    <property type="entry name" value="CheY-like_superfamily"/>
</dbReference>
<dbReference type="RefSeq" id="WP_165778133.1">
    <property type="nucleotide sequence ID" value="NZ_NKXO01000044.1"/>
</dbReference>
<accession>A0A2N3I8C5</accession>
<dbReference type="InterPro" id="IPR058245">
    <property type="entry name" value="NreC/VraR/RcsB-like_REC"/>
</dbReference>
<dbReference type="InterPro" id="IPR000792">
    <property type="entry name" value="Tscrpt_reg_LuxR_C"/>
</dbReference>
<dbReference type="EMBL" id="NKXO01000044">
    <property type="protein sequence ID" value="PKQ66592.1"/>
    <property type="molecule type" value="Genomic_DNA"/>
</dbReference>
<dbReference type="CDD" id="cd17535">
    <property type="entry name" value="REC_NarL-like"/>
    <property type="match status" value="1"/>
</dbReference>
<feature type="domain" description="HTH luxR-type" evidence="4">
    <location>
        <begin position="159"/>
        <end position="224"/>
    </location>
</feature>
<dbReference type="Pfam" id="PF00072">
    <property type="entry name" value="Response_reg"/>
    <property type="match status" value="1"/>
</dbReference>
<comment type="caution">
    <text evidence="6">The sequence shown here is derived from an EMBL/GenBank/DDBJ whole genome shotgun (WGS) entry which is preliminary data.</text>
</comment>
<dbReference type="AlphaFoldDB" id="A0A2N3I8C5"/>
<dbReference type="PROSITE" id="PS50110">
    <property type="entry name" value="RESPONSE_REGULATORY"/>
    <property type="match status" value="1"/>
</dbReference>
<dbReference type="Gene3D" id="3.40.50.2300">
    <property type="match status" value="1"/>
</dbReference>
<dbReference type="InterPro" id="IPR001789">
    <property type="entry name" value="Sig_transdc_resp-reg_receiver"/>
</dbReference>
<sequence>MFKASSNKLFYFVMPVKIIIADDHQMFIDGVKLILNQENNIEIIGEANNGQKLLHLLQLQKPDVLLLDVNMPKMDGVEVMRVIKNYFSDLKVIIISTYLDYELITNLKKLGIRGYLSKTATSEELKQAILDVFEGNEHFSAQVQKALKEHYEDSNKYDNFVQKFKISSREAEILRLIIKGHTNEEIADMIHLSKNTVDGYRKGLLKKLNVRNTAELVKLAYENNFV</sequence>
<proteinExistence type="predicted"/>
<dbReference type="PROSITE" id="PS50043">
    <property type="entry name" value="HTH_LUXR_2"/>
    <property type="match status" value="1"/>
</dbReference>
<dbReference type="GO" id="GO:0006355">
    <property type="term" value="P:regulation of DNA-templated transcription"/>
    <property type="evidence" value="ECO:0007669"/>
    <property type="project" value="InterPro"/>
</dbReference>
<reference evidence="6 7" key="1">
    <citation type="submission" date="2017-06" db="EMBL/GenBank/DDBJ databases">
        <title>Raineya orbicola gen. nov., sp. nov. a slightly thermophilic bacterium of the phylum Bacteroidetes and the description of Raineyaceae fam. nov.</title>
        <authorList>
            <person name="Albuquerque L."/>
            <person name="Polonia A.R.M."/>
            <person name="Barroso C."/>
            <person name="Froufe H.J.C."/>
            <person name="Lage O."/>
            <person name="Lobo-Da-Cunha A."/>
            <person name="Egas C."/>
            <person name="Da Costa M.S."/>
        </authorList>
    </citation>
    <scope>NUCLEOTIDE SEQUENCE [LARGE SCALE GENOMIC DNA]</scope>
    <source>
        <strain evidence="6 7">SPSPC-11</strain>
    </source>
</reference>
<evidence type="ECO:0000259" key="4">
    <source>
        <dbReference type="PROSITE" id="PS50043"/>
    </source>
</evidence>
<dbReference type="Pfam" id="PF00196">
    <property type="entry name" value="GerE"/>
    <property type="match status" value="1"/>
</dbReference>
<keyword evidence="2 6" id="KW-0238">DNA-binding</keyword>
<dbReference type="GO" id="GO:0003677">
    <property type="term" value="F:DNA binding"/>
    <property type="evidence" value="ECO:0007669"/>
    <property type="project" value="UniProtKB-KW"/>
</dbReference>
<evidence type="ECO:0000256" key="3">
    <source>
        <dbReference type="PROSITE-ProRule" id="PRU00169"/>
    </source>
</evidence>